<dbReference type="GO" id="GO:0003735">
    <property type="term" value="F:structural constituent of ribosome"/>
    <property type="evidence" value="ECO:0007669"/>
    <property type="project" value="UniProtKB-UniRule"/>
</dbReference>
<dbReference type="PIRSF" id="PIRSF002162">
    <property type="entry name" value="Ribosomal_L6"/>
    <property type="match status" value="1"/>
</dbReference>
<dbReference type="NCBIfam" id="TIGR03654">
    <property type="entry name" value="L6_bact"/>
    <property type="match status" value="1"/>
</dbReference>
<feature type="compositionally biased region" description="Basic and acidic residues" evidence="9">
    <location>
        <begin position="161"/>
        <end position="172"/>
    </location>
</feature>
<feature type="region of interest" description="Disordered" evidence="9">
    <location>
        <begin position="161"/>
        <end position="181"/>
    </location>
</feature>
<dbReference type="GO" id="GO:0002181">
    <property type="term" value="P:cytoplasmic translation"/>
    <property type="evidence" value="ECO:0007669"/>
    <property type="project" value="TreeGrafter"/>
</dbReference>
<keyword evidence="2 6" id="KW-0699">rRNA-binding</keyword>
<comment type="function">
    <text evidence="6 8">This protein binds to the 23S rRNA, and is important in its secondary structure. It is located near the subunit interface in the base of the L7/L12 stalk, and near the tRNA binding site of the peptidyltransferase center.</text>
</comment>
<evidence type="ECO:0000256" key="8">
    <source>
        <dbReference type="RuleBase" id="RU003870"/>
    </source>
</evidence>
<evidence type="ECO:0000259" key="10">
    <source>
        <dbReference type="Pfam" id="PF00347"/>
    </source>
</evidence>
<dbReference type="InterPro" id="IPR019906">
    <property type="entry name" value="Ribosomal_uL6_bac-type"/>
</dbReference>
<evidence type="ECO:0000256" key="1">
    <source>
        <dbReference type="ARBA" id="ARBA00009356"/>
    </source>
</evidence>
<comment type="similarity">
    <text evidence="1 6 7">Belongs to the universal ribosomal protein uL6 family.</text>
</comment>
<keyword evidence="3 6" id="KW-0694">RNA-binding</keyword>
<dbReference type="OrthoDB" id="9805007at2"/>
<accession>A0A518AU72</accession>
<dbReference type="Pfam" id="PF00347">
    <property type="entry name" value="Ribosomal_L6"/>
    <property type="match status" value="2"/>
</dbReference>
<comment type="subunit">
    <text evidence="6">Part of the 50S ribosomal subunit.</text>
</comment>
<dbReference type="FunFam" id="3.90.930.12:FF:000002">
    <property type="entry name" value="50S ribosomal protein L6"/>
    <property type="match status" value="1"/>
</dbReference>
<evidence type="ECO:0000256" key="4">
    <source>
        <dbReference type="ARBA" id="ARBA00022980"/>
    </source>
</evidence>
<evidence type="ECO:0000313" key="12">
    <source>
        <dbReference type="Proteomes" id="UP000315750"/>
    </source>
</evidence>
<feature type="domain" description="Large ribosomal subunit protein uL6 alpha-beta" evidence="10">
    <location>
        <begin position="11"/>
        <end position="84"/>
    </location>
</feature>
<gene>
    <name evidence="6 11" type="primary">rplF</name>
    <name evidence="11" type="ORF">Pan181_44780</name>
</gene>
<dbReference type="RefSeq" id="WP_145249917.1">
    <property type="nucleotide sequence ID" value="NZ_CP036278.1"/>
</dbReference>
<dbReference type="AlphaFoldDB" id="A0A518AU72"/>
<evidence type="ECO:0000256" key="6">
    <source>
        <dbReference type="HAMAP-Rule" id="MF_01365"/>
    </source>
</evidence>
<dbReference type="InterPro" id="IPR020040">
    <property type="entry name" value="Ribosomal_uL6_a/b-dom"/>
</dbReference>
<dbReference type="PANTHER" id="PTHR11655">
    <property type="entry name" value="60S/50S RIBOSOMAL PROTEIN L6/L9"/>
    <property type="match status" value="1"/>
</dbReference>
<dbReference type="Proteomes" id="UP000315750">
    <property type="component" value="Chromosome"/>
</dbReference>
<dbReference type="PRINTS" id="PR00059">
    <property type="entry name" value="RIBOSOMALL6"/>
</dbReference>
<dbReference type="GO" id="GO:0022625">
    <property type="term" value="C:cytosolic large ribosomal subunit"/>
    <property type="evidence" value="ECO:0007669"/>
    <property type="project" value="UniProtKB-UniRule"/>
</dbReference>
<keyword evidence="5 6" id="KW-0687">Ribonucleoprotein</keyword>
<sequence length="181" mass="20077">MSRIGKKPITIPSGVKIDITNGTVTVEGKLGKLTYDHRPEIKIEVNSETNEVICSRDSEVREVRAYHGLTRSLIDNMIVGVTEGYQKKLEIHGVGYLGAIAGDVLQLRVGFANEIHKKIPKELEVTCPDQTHILVKGMDKQKVGQFAAEVRAVRKPEPYKGKGIRYEGEQVRRKAGKTGTK</sequence>
<dbReference type="GO" id="GO:0019843">
    <property type="term" value="F:rRNA binding"/>
    <property type="evidence" value="ECO:0007669"/>
    <property type="project" value="UniProtKB-UniRule"/>
</dbReference>
<proteinExistence type="inferred from homology"/>
<dbReference type="Gene3D" id="3.90.930.12">
    <property type="entry name" value="Ribosomal protein L6, alpha-beta domain"/>
    <property type="match status" value="2"/>
</dbReference>
<dbReference type="FunFam" id="3.90.930.12:FF:000001">
    <property type="entry name" value="50S ribosomal protein L6"/>
    <property type="match status" value="1"/>
</dbReference>
<evidence type="ECO:0000313" key="11">
    <source>
        <dbReference type="EMBL" id="QDU58245.1"/>
    </source>
</evidence>
<evidence type="ECO:0000256" key="7">
    <source>
        <dbReference type="RuleBase" id="RU003869"/>
    </source>
</evidence>
<dbReference type="HAMAP" id="MF_01365_B">
    <property type="entry name" value="Ribosomal_uL6_B"/>
    <property type="match status" value="1"/>
</dbReference>
<evidence type="ECO:0000256" key="5">
    <source>
        <dbReference type="ARBA" id="ARBA00023274"/>
    </source>
</evidence>
<organism evidence="11 12">
    <name type="scientific">Aeoliella mucimassa</name>
    <dbReference type="NCBI Taxonomy" id="2527972"/>
    <lineage>
        <taxon>Bacteria</taxon>
        <taxon>Pseudomonadati</taxon>
        <taxon>Planctomycetota</taxon>
        <taxon>Planctomycetia</taxon>
        <taxon>Pirellulales</taxon>
        <taxon>Lacipirellulaceae</taxon>
        <taxon>Aeoliella</taxon>
    </lineage>
</organism>
<dbReference type="InterPro" id="IPR036789">
    <property type="entry name" value="Ribosomal_uL6-like_a/b-dom_sf"/>
</dbReference>
<evidence type="ECO:0000256" key="2">
    <source>
        <dbReference type="ARBA" id="ARBA00022730"/>
    </source>
</evidence>
<dbReference type="SUPFAM" id="SSF56053">
    <property type="entry name" value="Ribosomal protein L6"/>
    <property type="match status" value="2"/>
</dbReference>
<dbReference type="KEGG" id="amuc:Pan181_44780"/>
<protein>
    <recommendedName>
        <fullName evidence="6">Large ribosomal subunit protein uL6</fullName>
    </recommendedName>
</protein>
<evidence type="ECO:0000256" key="9">
    <source>
        <dbReference type="SAM" id="MobiDB-lite"/>
    </source>
</evidence>
<keyword evidence="12" id="KW-1185">Reference proteome</keyword>
<keyword evidence="4 6" id="KW-0689">Ribosomal protein</keyword>
<dbReference type="InterPro" id="IPR000702">
    <property type="entry name" value="Ribosomal_uL6-like"/>
</dbReference>
<dbReference type="InterPro" id="IPR002358">
    <property type="entry name" value="Ribosomal_uL6_CS"/>
</dbReference>
<name>A0A518AU72_9BACT</name>
<feature type="domain" description="Large ribosomal subunit protein uL6 alpha-beta" evidence="10">
    <location>
        <begin position="94"/>
        <end position="166"/>
    </location>
</feature>
<evidence type="ECO:0000256" key="3">
    <source>
        <dbReference type="ARBA" id="ARBA00022884"/>
    </source>
</evidence>
<dbReference type="PROSITE" id="PS00525">
    <property type="entry name" value="RIBOSOMAL_L6_1"/>
    <property type="match status" value="1"/>
</dbReference>
<dbReference type="PANTHER" id="PTHR11655:SF14">
    <property type="entry name" value="LARGE RIBOSOMAL SUBUNIT PROTEIN UL6M"/>
    <property type="match status" value="1"/>
</dbReference>
<dbReference type="EMBL" id="CP036278">
    <property type="protein sequence ID" value="QDU58245.1"/>
    <property type="molecule type" value="Genomic_DNA"/>
</dbReference>
<reference evidence="11 12" key="1">
    <citation type="submission" date="2019-02" db="EMBL/GenBank/DDBJ databases">
        <title>Deep-cultivation of Planctomycetes and their phenomic and genomic characterization uncovers novel biology.</title>
        <authorList>
            <person name="Wiegand S."/>
            <person name="Jogler M."/>
            <person name="Boedeker C."/>
            <person name="Pinto D."/>
            <person name="Vollmers J."/>
            <person name="Rivas-Marin E."/>
            <person name="Kohn T."/>
            <person name="Peeters S.H."/>
            <person name="Heuer A."/>
            <person name="Rast P."/>
            <person name="Oberbeckmann S."/>
            <person name="Bunk B."/>
            <person name="Jeske O."/>
            <person name="Meyerdierks A."/>
            <person name="Storesund J.E."/>
            <person name="Kallscheuer N."/>
            <person name="Luecker S."/>
            <person name="Lage O.M."/>
            <person name="Pohl T."/>
            <person name="Merkel B.J."/>
            <person name="Hornburger P."/>
            <person name="Mueller R.-W."/>
            <person name="Bruemmer F."/>
            <person name="Labrenz M."/>
            <person name="Spormann A.M."/>
            <person name="Op den Camp H."/>
            <person name="Overmann J."/>
            <person name="Amann R."/>
            <person name="Jetten M.S.M."/>
            <person name="Mascher T."/>
            <person name="Medema M.H."/>
            <person name="Devos D.P."/>
            <person name="Kaster A.-K."/>
            <person name="Ovreas L."/>
            <person name="Rohde M."/>
            <person name="Galperin M.Y."/>
            <person name="Jogler C."/>
        </authorList>
    </citation>
    <scope>NUCLEOTIDE SEQUENCE [LARGE SCALE GENOMIC DNA]</scope>
    <source>
        <strain evidence="11 12">Pan181</strain>
    </source>
</reference>